<reference evidence="1" key="1">
    <citation type="submission" date="2015-06" db="EMBL/GenBank/DDBJ databases">
        <authorList>
            <person name="Joergensen T."/>
        </authorList>
    </citation>
    <scope>NUCLEOTIDE SEQUENCE</scope>
    <source>
        <strain evidence="1">RGFK0912</strain>
    </source>
</reference>
<sequence length="223" mass="23630">MQAVSVGYWRGEPKRWNNTFHYTTSAQTPNYTACLAAAHTILQALGTPYVPGGNSSIALYPVDGGVPLAETTFFNWEAPGSWVQWNGTIWGTSTTPTPTSGEAAVVFKVAAGVSSSGKPVSLRSYWHAFLAQPDTASTPQLSSAIITAAVTQYNKLQVLNDGAGGALVLSKPDGTAVANTATLGGYVETHQRVRGRRRKSVTIDGKRYYPATSSAHIVPVEAD</sequence>
<dbReference type="EMBL" id="LN853512">
    <property type="protein sequence ID" value="CRY96085.1"/>
    <property type="molecule type" value="Genomic_DNA"/>
</dbReference>
<protein>
    <submittedName>
        <fullName evidence="1">Uncharacterized protein</fullName>
    </submittedName>
</protein>
<name>A0A0H5Q3V7_9ZZZZ</name>
<dbReference type="AlphaFoldDB" id="A0A0H5Q3V7"/>
<organism evidence="1">
    <name type="scientific">uncultured prokaryote</name>
    <dbReference type="NCBI Taxonomy" id="198431"/>
    <lineage>
        <taxon>unclassified sequences</taxon>
        <taxon>environmental samples</taxon>
    </lineage>
</organism>
<accession>A0A0H5Q3V7</accession>
<evidence type="ECO:0000313" key="1">
    <source>
        <dbReference type="EMBL" id="CRY96085.1"/>
    </source>
</evidence>
<proteinExistence type="predicted"/>
<reference evidence="1" key="2">
    <citation type="submission" date="2015-07" db="EMBL/GenBank/DDBJ databases">
        <title>Plasmids, circular viruses and viroids from rat gut.</title>
        <authorList>
            <person name="Jorgensen T.J."/>
            <person name="Hansen M.A."/>
            <person name="Xu Z."/>
            <person name="Tabak M.A."/>
            <person name="Sorensen S.J."/>
            <person name="Hansen L.H."/>
        </authorList>
    </citation>
    <scope>NUCLEOTIDE SEQUENCE</scope>
    <source>
        <strain evidence="1">RGFK0912</strain>
    </source>
</reference>